<name>A0A0F7HJG6_9STAP</name>
<comment type="similarity">
    <text evidence="1">Belongs to the ComF/GntX family.</text>
</comment>
<evidence type="ECO:0000313" key="5">
    <source>
        <dbReference type="Proteomes" id="UP000034029"/>
    </source>
</evidence>
<feature type="domain" description="Phosphoribosyltransferase" evidence="2">
    <location>
        <begin position="142"/>
        <end position="219"/>
    </location>
</feature>
<dbReference type="OrthoDB" id="9779910at2"/>
<gene>
    <name evidence="3" type="ORF">AAT16_02630</name>
    <name evidence="4" type="ORF">SAMN05216235_1998</name>
</gene>
<reference evidence="3 5" key="1">
    <citation type="journal article" date="2015" name="Int. J. Syst. Evol. Microbiol.">
        <title>Complete genome sequence of Salinicoccus halodurans H3B36, isolated from the Qaidam Basin in China.</title>
        <authorList>
            <person name="Jiang K."/>
            <person name="Xue Y."/>
            <person name="Ma Y."/>
        </authorList>
    </citation>
    <scope>NUCLEOTIDE SEQUENCE [LARGE SCALE GENOMIC DNA]</scope>
    <source>
        <strain evidence="3 5">H3B36</strain>
    </source>
</reference>
<evidence type="ECO:0000313" key="6">
    <source>
        <dbReference type="Proteomes" id="UP000183090"/>
    </source>
</evidence>
<dbReference type="SUPFAM" id="SSF48695">
    <property type="entry name" value="Multiheme cytochromes"/>
    <property type="match status" value="1"/>
</dbReference>
<accession>A0A0F7HJG6</accession>
<reference evidence="4 6" key="3">
    <citation type="submission" date="2016-10" db="EMBL/GenBank/DDBJ databases">
        <authorList>
            <person name="Varghese N."/>
            <person name="Submissions S."/>
        </authorList>
    </citation>
    <scope>NUCLEOTIDE SEQUENCE [LARGE SCALE GENOMIC DNA]</scope>
    <source>
        <strain evidence="4 6">CGMCC 1.6501</strain>
    </source>
</reference>
<dbReference type="EMBL" id="FOTB01000004">
    <property type="protein sequence ID" value="SFK83915.1"/>
    <property type="molecule type" value="Genomic_DNA"/>
</dbReference>
<organism evidence="4 6">
    <name type="scientific">Salinicoccus halodurans</name>
    <dbReference type="NCBI Taxonomy" id="407035"/>
    <lineage>
        <taxon>Bacteria</taxon>
        <taxon>Bacillati</taxon>
        <taxon>Bacillota</taxon>
        <taxon>Bacilli</taxon>
        <taxon>Bacillales</taxon>
        <taxon>Staphylococcaceae</taxon>
        <taxon>Salinicoccus</taxon>
    </lineage>
</organism>
<protein>
    <submittedName>
        <fullName evidence="4">Competence protein ComFC</fullName>
    </submittedName>
</protein>
<dbReference type="KEGG" id="shv:AAT16_02630"/>
<dbReference type="CDD" id="cd06223">
    <property type="entry name" value="PRTases_typeI"/>
    <property type="match status" value="1"/>
</dbReference>
<sequence>MICLYCHRKVKEEADIITMFKPAEPLCRECRRKLSVWREGRRCGFCHRLMEESWQVCPDCSFLSENYRRPGKIMCMMDYSGEVKMLFHRYKFTKDAALMEVISMFLKCSFGEYDMSIPIPVSPARMEERGYNQTSMVLGAAKVPYRDVLVTDKAGRQSELGKSARMNGPNPFDFKADFDSGTLSGKQILVVDDIYTTGITVHQALERLYTENPAAVDVLTFSKA</sequence>
<dbReference type="SUPFAM" id="SSF53271">
    <property type="entry name" value="PRTase-like"/>
    <property type="match status" value="1"/>
</dbReference>
<keyword evidence="5" id="KW-1185">Reference proteome</keyword>
<dbReference type="RefSeq" id="WP_046789403.1">
    <property type="nucleotide sequence ID" value="NZ_CP011366.1"/>
</dbReference>
<dbReference type="Proteomes" id="UP000034029">
    <property type="component" value="Chromosome"/>
</dbReference>
<dbReference type="PANTHER" id="PTHR47505:SF1">
    <property type="entry name" value="DNA UTILIZATION PROTEIN YHGH"/>
    <property type="match status" value="1"/>
</dbReference>
<dbReference type="PANTHER" id="PTHR47505">
    <property type="entry name" value="DNA UTILIZATION PROTEIN YHGH"/>
    <property type="match status" value="1"/>
</dbReference>
<dbReference type="InterPro" id="IPR051910">
    <property type="entry name" value="ComF/GntX_DNA_util-trans"/>
</dbReference>
<dbReference type="Gene3D" id="3.40.50.2020">
    <property type="match status" value="1"/>
</dbReference>
<dbReference type="InterPro" id="IPR029057">
    <property type="entry name" value="PRTase-like"/>
</dbReference>
<dbReference type="Pfam" id="PF00156">
    <property type="entry name" value="Pribosyltran"/>
    <property type="match status" value="1"/>
</dbReference>
<dbReference type="InterPro" id="IPR000836">
    <property type="entry name" value="PRTase_dom"/>
</dbReference>
<dbReference type="EMBL" id="CP011366">
    <property type="protein sequence ID" value="AKG73211.1"/>
    <property type="molecule type" value="Genomic_DNA"/>
</dbReference>
<evidence type="ECO:0000313" key="4">
    <source>
        <dbReference type="EMBL" id="SFK83915.1"/>
    </source>
</evidence>
<dbReference type="InterPro" id="IPR036280">
    <property type="entry name" value="Multihaem_cyt_sf"/>
</dbReference>
<dbReference type="Proteomes" id="UP000183090">
    <property type="component" value="Unassembled WGS sequence"/>
</dbReference>
<evidence type="ECO:0000256" key="1">
    <source>
        <dbReference type="ARBA" id="ARBA00008007"/>
    </source>
</evidence>
<evidence type="ECO:0000313" key="3">
    <source>
        <dbReference type="EMBL" id="AKG73211.1"/>
    </source>
</evidence>
<dbReference type="AlphaFoldDB" id="A0A0F7HJG6"/>
<reference evidence="5" key="2">
    <citation type="submission" date="2015-04" db="EMBL/GenBank/DDBJ databases">
        <title>Complete genome sequence of Salinicoccus halodurans strain H3B36, isolated from the Qaidam basin of China.</title>
        <authorList>
            <person name="Ma Y."/>
            <person name="Jiang K."/>
            <person name="Xue Y."/>
        </authorList>
    </citation>
    <scope>NUCLEOTIDE SEQUENCE [LARGE SCALE GENOMIC DNA]</scope>
    <source>
        <strain evidence="5">H3B36</strain>
    </source>
</reference>
<evidence type="ECO:0000259" key="2">
    <source>
        <dbReference type="Pfam" id="PF00156"/>
    </source>
</evidence>
<proteinExistence type="inferred from homology"/>